<keyword evidence="5 9" id="KW-0812">Transmembrane</keyword>
<dbReference type="Proteomes" id="UP000315711">
    <property type="component" value="Unassembled WGS sequence"/>
</dbReference>
<accession>A0A562QMU8</accession>
<evidence type="ECO:0000256" key="6">
    <source>
        <dbReference type="ARBA" id="ARBA00022989"/>
    </source>
</evidence>
<comment type="similarity">
    <text evidence="8">Belongs to the TRAP transporter small permease family.</text>
</comment>
<protein>
    <submittedName>
        <fullName evidence="11">C4-dicarboxylate transporter DctQ subunit</fullName>
    </submittedName>
</protein>
<keyword evidence="2" id="KW-0813">Transport</keyword>
<evidence type="ECO:0000256" key="2">
    <source>
        <dbReference type="ARBA" id="ARBA00022448"/>
    </source>
</evidence>
<reference evidence="11 12" key="1">
    <citation type="journal article" date="2015" name="Stand. Genomic Sci.">
        <title>Genomic Encyclopedia of Bacterial and Archaeal Type Strains, Phase III: the genomes of soil and plant-associated and newly described type strains.</title>
        <authorList>
            <person name="Whitman W.B."/>
            <person name="Woyke T."/>
            <person name="Klenk H.P."/>
            <person name="Zhou Y."/>
            <person name="Lilburn T.G."/>
            <person name="Beck B.J."/>
            <person name="De Vos P."/>
            <person name="Vandamme P."/>
            <person name="Eisen J.A."/>
            <person name="Garrity G."/>
            <person name="Hugenholtz P."/>
            <person name="Kyrpides N.C."/>
        </authorList>
    </citation>
    <scope>NUCLEOTIDE SEQUENCE [LARGE SCALE GENOMIC DNA]</scope>
    <source>
        <strain evidence="11 12">CGMCC 1.10116</strain>
    </source>
</reference>
<keyword evidence="4" id="KW-0997">Cell inner membrane</keyword>
<dbReference type="OrthoDB" id="9815614at2"/>
<evidence type="ECO:0000256" key="3">
    <source>
        <dbReference type="ARBA" id="ARBA00022475"/>
    </source>
</evidence>
<dbReference type="PANTHER" id="PTHR35011">
    <property type="entry name" value="2,3-DIKETO-L-GULONATE TRAP TRANSPORTER SMALL PERMEASE PROTEIN YIAM"/>
    <property type="match status" value="1"/>
</dbReference>
<sequence length="172" mass="19521">MKKTVETIDKILTFIEENILFIFLVVMLGSVFIGLANRYLFQESLRWTEELARYLLIWATFVGASLGVKKGVHISIDVLTVYLPEKINKGMRAISYIISIAFCISILYIGIPFINTLMATNQLSPALRLPMYVVYCAVVVGCFLMAIRFVMVFITDIIYNEKTQSDDVAKVD</sequence>
<evidence type="ECO:0000256" key="5">
    <source>
        <dbReference type="ARBA" id="ARBA00022692"/>
    </source>
</evidence>
<comment type="caution">
    <text evidence="11">The sequence shown here is derived from an EMBL/GenBank/DDBJ whole genome shotgun (WGS) entry which is preliminary data.</text>
</comment>
<dbReference type="PANTHER" id="PTHR35011:SF2">
    <property type="entry name" value="2,3-DIKETO-L-GULONATE TRAP TRANSPORTER SMALL PERMEASE PROTEIN YIAM"/>
    <property type="match status" value="1"/>
</dbReference>
<evidence type="ECO:0000259" key="10">
    <source>
        <dbReference type="Pfam" id="PF04290"/>
    </source>
</evidence>
<evidence type="ECO:0000256" key="8">
    <source>
        <dbReference type="ARBA" id="ARBA00038436"/>
    </source>
</evidence>
<feature type="transmembrane region" description="Helical" evidence="9">
    <location>
        <begin position="93"/>
        <end position="111"/>
    </location>
</feature>
<dbReference type="InterPro" id="IPR055348">
    <property type="entry name" value="DctQ"/>
</dbReference>
<gene>
    <name evidence="11" type="ORF">IQ10_01409</name>
</gene>
<evidence type="ECO:0000256" key="7">
    <source>
        <dbReference type="ARBA" id="ARBA00023136"/>
    </source>
</evidence>
<feature type="transmembrane region" description="Helical" evidence="9">
    <location>
        <begin position="131"/>
        <end position="154"/>
    </location>
</feature>
<feature type="domain" description="Tripartite ATP-independent periplasmic transporters DctQ component" evidence="10">
    <location>
        <begin position="27"/>
        <end position="156"/>
    </location>
</feature>
<dbReference type="InterPro" id="IPR007387">
    <property type="entry name" value="TRAP_DctQ"/>
</dbReference>
<organism evidence="11 12">
    <name type="scientific">Halalkalibacter nanhaiisediminis</name>
    <dbReference type="NCBI Taxonomy" id="688079"/>
    <lineage>
        <taxon>Bacteria</taxon>
        <taxon>Bacillati</taxon>
        <taxon>Bacillota</taxon>
        <taxon>Bacilli</taxon>
        <taxon>Bacillales</taxon>
        <taxon>Bacillaceae</taxon>
        <taxon>Halalkalibacter</taxon>
    </lineage>
</organism>
<dbReference type="EMBL" id="VLKZ01000003">
    <property type="protein sequence ID" value="TWI58078.1"/>
    <property type="molecule type" value="Genomic_DNA"/>
</dbReference>
<name>A0A562QMU8_9BACI</name>
<feature type="transmembrane region" description="Helical" evidence="9">
    <location>
        <begin position="52"/>
        <end position="72"/>
    </location>
</feature>
<dbReference type="AlphaFoldDB" id="A0A562QMU8"/>
<proteinExistence type="inferred from homology"/>
<dbReference type="GO" id="GO:0015740">
    <property type="term" value="P:C4-dicarboxylate transport"/>
    <property type="evidence" value="ECO:0007669"/>
    <property type="project" value="TreeGrafter"/>
</dbReference>
<dbReference type="GO" id="GO:0022857">
    <property type="term" value="F:transmembrane transporter activity"/>
    <property type="evidence" value="ECO:0007669"/>
    <property type="project" value="TreeGrafter"/>
</dbReference>
<dbReference type="RefSeq" id="WP_144449739.1">
    <property type="nucleotide sequence ID" value="NZ_VLKZ01000003.1"/>
</dbReference>
<evidence type="ECO:0000313" key="11">
    <source>
        <dbReference type="EMBL" id="TWI58078.1"/>
    </source>
</evidence>
<keyword evidence="3" id="KW-1003">Cell membrane</keyword>
<evidence type="ECO:0000256" key="1">
    <source>
        <dbReference type="ARBA" id="ARBA00004429"/>
    </source>
</evidence>
<dbReference type="GO" id="GO:0005886">
    <property type="term" value="C:plasma membrane"/>
    <property type="evidence" value="ECO:0007669"/>
    <property type="project" value="UniProtKB-SubCell"/>
</dbReference>
<dbReference type="Pfam" id="PF04290">
    <property type="entry name" value="DctQ"/>
    <property type="match status" value="1"/>
</dbReference>
<keyword evidence="7 9" id="KW-0472">Membrane</keyword>
<keyword evidence="6 9" id="KW-1133">Transmembrane helix</keyword>
<feature type="transmembrane region" description="Helical" evidence="9">
    <location>
        <begin position="20"/>
        <end position="40"/>
    </location>
</feature>
<keyword evidence="12" id="KW-1185">Reference proteome</keyword>
<evidence type="ECO:0000256" key="9">
    <source>
        <dbReference type="SAM" id="Phobius"/>
    </source>
</evidence>
<evidence type="ECO:0000313" key="12">
    <source>
        <dbReference type="Proteomes" id="UP000315711"/>
    </source>
</evidence>
<comment type="subcellular location">
    <subcellularLocation>
        <location evidence="1">Cell inner membrane</location>
        <topology evidence="1">Multi-pass membrane protein</topology>
    </subcellularLocation>
</comment>
<evidence type="ECO:0000256" key="4">
    <source>
        <dbReference type="ARBA" id="ARBA00022519"/>
    </source>
</evidence>